<dbReference type="Proteomes" id="UP000580910">
    <property type="component" value="Unassembled WGS sequence"/>
</dbReference>
<dbReference type="SUPFAM" id="SSF47413">
    <property type="entry name" value="lambda repressor-like DNA-binding domains"/>
    <property type="match status" value="1"/>
</dbReference>
<dbReference type="PROSITE" id="PS50943">
    <property type="entry name" value="HTH_CROC1"/>
    <property type="match status" value="1"/>
</dbReference>
<comment type="caution">
    <text evidence="3">The sequence shown here is derived from an EMBL/GenBank/DDBJ whole genome shotgun (WGS) entry which is preliminary data.</text>
</comment>
<evidence type="ECO:0000259" key="1">
    <source>
        <dbReference type="PROSITE" id="PS50943"/>
    </source>
</evidence>
<feature type="domain" description="HTH cro/C1-type" evidence="1">
    <location>
        <begin position="11"/>
        <end position="58"/>
    </location>
</feature>
<protein>
    <submittedName>
        <fullName evidence="3">Transcriptional regulator with XRE-family HTH domain</fullName>
    </submittedName>
</protein>
<dbReference type="GO" id="GO:0003677">
    <property type="term" value="F:DNA binding"/>
    <property type="evidence" value="ECO:0007669"/>
    <property type="project" value="InterPro"/>
</dbReference>
<evidence type="ECO:0000313" key="3">
    <source>
        <dbReference type="EMBL" id="MBA8805572.1"/>
    </source>
</evidence>
<evidence type="ECO:0000313" key="4">
    <source>
        <dbReference type="Proteomes" id="UP000580910"/>
    </source>
</evidence>
<proteinExistence type="predicted"/>
<sequence length="90" mass="9578">MDERSLNGAAVKALREALRLPGGEFAIKCGMSHGQLSNIEADRKPASAEAARRICAALTAAFPAPSHPRVQVDVWKAITNPSPIELEETA</sequence>
<gene>
    <name evidence="2" type="ORF">FB382_000006</name>
    <name evidence="3" type="ORF">FB382_003917</name>
</gene>
<dbReference type="AlphaFoldDB" id="A0A7W3PBK5"/>
<accession>A0A7W3PBK5</accession>
<evidence type="ECO:0000313" key="2">
    <source>
        <dbReference type="EMBL" id="MBA8801715.1"/>
    </source>
</evidence>
<dbReference type="Pfam" id="PF13560">
    <property type="entry name" value="HTH_31"/>
    <property type="match status" value="1"/>
</dbReference>
<organism evidence="3 4">
    <name type="scientific">Nocardioides ginsengisegetis</name>
    <dbReference type="NCBI Taxonomy" id="661491"/>
    <lineage>
        <taxon>Bacteria</taxon>
        <taxon>Bacillati</taxon>
        <taxon>Actinomycetota</taxon>
        <taxon>Actinomycetes</taxon>
        <taxon>Propionibacteriales</taxon>
        <taxon>Nocardioidaceae</taxon>
        <taxon>Nocardioides</taxon>
    </lineage>
</organism>
<dbReference type="Gene3D" id="1.10.260.40">
    <property type="entry name" value="lambda repressor-like DNA-binding domains"/>
    <property type="match status" value="1"/>
</dbReference>
<name>A0A7W3PBK5_9ACTN</name>
<dbReference type="RefSeq" id="WP_182535683.1">
    <property type="nucleotide sequence ID" value="NZ_JACGXA010000001.1"/>
</dbReference>
<dbReference type="InterPro" id="IPR010982">
    <property type="entry name" value="Lambda_DNA-bd_dom_sf"/>
</dbReference>
<dbReference type="EMBL" id="JACGXA010000001">
    <property type="protein sequence ID" value="MBA8801715.1"/>
    <property type="molecule type" value="Genomic_DNA"/>
</dbReference>
<dbReference type="CDD" id="cd00093">
    <property type="entry name" value="HTH_XRE"/>
    <property type="match status" value="1"/>
</dbReference>
<dbReference type="InterPro" id="IPR001387">
    <property type="entry name" value="Cro/C1-type_HTH"/>
</dbReference>
<dbReference type="SMART" id="SM00530">
    <property type="entry name" value="HTH_XRE"/>
    <property type="match status" value="1"/>
</dbReference>
<dbReference type="EMBL" id="JACGXA010000002">
    <property type="protein sequence ID" value="MBA8805572.1"/>
    <property type="molecule type" value="Genomic_DNA"/>
</dbReference>
<keyword evidence="4" id="KW-1185">Reference proteome</keyword>
<reference evidence="3 4" key="1">
    <citation type="submission" date="2020-07" db="EMBL/GenBank/DDBJ databases">
        <title>Sequencing the genomes of 1000 actinobacteria strains.</title>
        <authorList>
            <person name="Klenk H.-P."/>
        </authorList>
    </citation>
    <scope>NUCLEOTIDE SEQUENCE [LARGE SCALE GENOMIC DNA]</scope>
    <source>
        <strain evidence="3 4">DSM 21349</strain>
    </source>
</reference>